<evidence type="ECO:0000256" key="1">
    <source>
        <dbReference type="ARBA" id="ARBA00001968"/>
    </source>
</evidence>
<comment type="caution">
    <text evidence="6">The sequence shown here is derived from an EMBL/GenBank/DDBJ whole genome shotgun (WGS) entry which is preliminary data.</text>
</comment>
<dbReference type="PANTHER" id="PTHR33254:SF4">
    <property type="entry name" value="4-HYDROXY-4-METHYL-2-OXOGLUTARATE ALDOLASE 3-RELATED"/>
    <property type="match status" value="1"/>
</dbReference>
<dbReference type="EMBL" id="DSGB01000005">
    <property type="protein sequence ID" value="HER96213.1"/>
    <property type="molecule type" value="Genomic_DNA"/>
</dbReference>
<evidence type="ECO:0000256" key="2">
    <source>
        <dbReference type="ARBA" id="ARBA00016549"/>
    </source>
</evidence>
<evidence type="ECO:0000313" key="6">
    <source>
        <dbReference type="EMBL" id="HER96213.1"/>
    </source>
</evidence>
<keyword evidence="5" id="KW-0479">Metal-binding</keyword>
<reference evidence="6" key="1">
    <citation type="journal article" date="2020" name="mSystems">
        <title>Genome- and Community-Level Interaction Insights into Carbon Utilization and Element Cycling Functions of Hydrothermarchaeota in Hydrothermal Sediment.</title>
        <authorList>
            <person name="Zhou Z."/>
            <person name="Liu Y."/>
            <person name="Xu W."/>
            <person name="Pan J."/>
            <person name="Luo Z.H."/>
            <person name="Li M."/>
        </authorList>
    </citation>
    <scope>NUCLEOTIDE SEQUENCE [LARGE SCALE GENOMIC DNA]</scope>
    <source>
        <strain evidence="6">SpSt-143</strain>
    </source>
</reference>
<dbReference type="CDD" id="cd16841">
    <property type="entry name" value="RraA_family"/>
    <property type="match status" value="1"/>
</dbReference>
<dbReference type="AlphaFoldDB" id="A0A7V2B0S3"/>
<keyword evidence="5" id="KW-0460">Magnesium</keyword>
<sequence length="257" mass="28672">MAWLLGLSFWMFLPAQDTTVNDSTLLTLCEGLRVADVVDAMDMVGLRHVGLVDTRIQPLWRDLEDFRHHFCGLALTVRYVPTNKIVPNPIPEAEFDAWSSHWYNTLSPEPFIELIRPGTVIVIDASGNGDTGSIGSYNTLVWYARGARGIVTTGSVRDTDEIIKQRIPLYLDPLQRGRGIRPGRNEIESVNRPVEIGGALVRPGDVVVADGDGVVVVPREHAVRVFQLARRVLQADKQGRRQLYQQLGLPLDKTVQE</sequence>
<gene>
    <name evidence="6" type="ORF">ENO59_06820</name>
</gene>
<comment type="cofactor">
    <cofactor evidence="1">
        <name>a divalent metal cation</name>
        <dbReference type="ChEBI" id="CHEBI:60240"/>
    </cofactor>
</comment>
<feature type="binding site" evidence="5">
    <location>
        <position position="158"/>
    </location>
    <ligand>
        <name>Mg(2+)</name>
        <dbReference type="ChEBI" id="CHEBI:18420"/>
    </ligand>
</feature>
<accession>A0A7V2B0S3</accession>
<evidence type="ECO:0000256" key="4">
    <source>
        <dbReference type="ARBA" id="ARBA00030169"/>
    </source>
</evidence>
<organism evidence="6">
    <name type="scientific">Rhodothermus marinus</name>
    <name type="common">Rhodothermus obamensis</name>
    <dbReference type="NCBI Taxonomy" id="29549"/>
    <lineage>
        <taxon>Bacteria</taxon>
        <taxon>Pseudomonadati</taxon>
        <taxon>Rhodothermota</taxon>
        <taxon>Rhodothermia</taxon>
        <taxon>Rhodothermales</taxon>
        <taxon>Rhodothermaceae</taxon>
        <taxon>Rhodothermus</taxon>
    </lineage>
</organism>
<dbReference type="InterPro" id="IPR005493">
    <property type="entry name" value="RraA/RraA-like"/>
</dbReference>
<feature type="binding site" evidence="5">
    <location>
        <position position="157"/>
    </location>
    <ligand>
        <name>substrate</name>
    </ligand>
</feature>
<dbReference type="Pfam" id="PF03737">
    <property type="entry name" value="RraA-like"/>
    <property type="match status" value="1"/>
</dbReference>
<comment type="cofactor">
    <cofactor evidence="5">
        <name>Mg(2+)</name>
        <dbReference type="ChEBI" id="CHEBI:18420"/>
    </cofactor>
</comment>
<protein>
    <recommendedName>
        <fullName evidence="2">Putative 4-hydroxy-4-methyl-2-oxoglutarate aldolase</fullName>
    </recommendedName>
    <alternativeName>
        <fullName evidence="3">Regulator of ribonuclease activity homolog</fullName>
    </alternativeName>
    <alternativeName>
        <fullName evidence="4">RraA-like protein</fullName>
    </alternativeName>
</protein>
<proteinExistence type="predicted"/>
<evidence type="ECO:0000256" key="5">
    <source>
        <dbReference type="PIRSR" id="PIRSR605493-1"/>
    </source>
</evidence>
<name>A0A7V2B0S3_RHOMR</name>
<dbReference type="Gene3D" id="3.50.30.40">
    <property type="entry name" value="Ribonuclease E inhibitor RraA/RraA-like"/>
    <property type="match status" value="1"/>
</dbReference>
<dbReference type="PANTHER" id="PTHR33254">
    <property type="entry name" value="4-HYDROXY-4-METHYL-2-OXOGLUTARATE ALDOLASE 3-RELATED"/>
    <property type="match status" value="1"/>
</dbReference>
<dbReference type="InterPro" id="IPR036704">
    <property type="entry name" value="RraA/RraA-like_sf"/>
</dbReference>
<dbReference type="SUPFAM" id="SSF89562">
    <property type="entry name" value="RraA-like"/>
    <property type="match status" value="1"/>
</dbReference>
<evidence type="ECO:0000256" key="3">
    <source>
        <dbReference type="ARBA" id="ARBA00029596"/>
    </source>
</evidence>
<dbReference type="GO" id="GO:0046872">
    <property type="term" value="F:metal ion binding"/>
    <property type="evidence" value="ECO:0007669"/>
    <property type="project" value="UniProtKB-KW"/>
</dbReference>